<gene>
    <name evidence="1" type="ORF">ACI8B_180164</name>
</gene>
<dbReference type="Proteomes" id="UP000430404">
    <property type="component" value="Unassembled WGS sequence"/>
</dbReference>
<dbReference type="EMBL" id="CABWKZ010000010">
    <property type="protein sequence ID" value="VXA54693.1"/>
    <property type="molecule type" value="Genomic_DNA"/>
</dbReference>
<protein>
    <submittedName>
        <fullName evidence="1">Uncharacterized protein</fullName>
    </submittedName>
</protein>
<proteinExistence type="predicted"/>
<reference evidence="1 2" key="1">
    <citation type="submission" date="2019-10" db="EMBL/GenBank/DDBJ databases">
        <authorList>
            <person name="Karimi E."/>
        </authorList>
    </citation>
    <scope>NUCLEOTIDE SEQUENCE [LARGE SCALE GENOMIC DNA]</scope>
    <source>
        <strain evidence="1">Acinetobacter sp. 8BE</strain>
    </source>
</reference>
<name>A0A653K379_9GAMM</name>
<dbReference type="AlphaFoldDB" id="A0A653K379"/>
<accession>A0A653K379</accession>
<evidence type="ECO:0000313" key="2">
    <source>
        <dbReference type="Proteomes" id="UP000430404"/>
    </source>
</evidence>
<sequence>MLYLALLVALLIKAEGNNAAQLYRYWYYFDQLPFQLWTCGLCLYFQSTGRKR</sequence>
<evidence type="ECO:0000313" key="1">
    <source>
        <dbReference type="EMBL" id="VXA54693.1"/>
    </source>
</evidence>
<organism evidence="1 2">
    <name type="scientific">Acinetobacter proteolyticus</name>
    <dbReference type="NCBI Taxonomy" id="1776741"/>
    <lineage>
        <taxon>Bacteria</taxon>
        <taxon>Pseudomonadati</taxon>
        <taxon>Pseudomonadota</taxon>
        <taxon>Gammaproteobacteria</taxon>
        <taxon>Moraxellales</taxon>
        <taxon>Moraxellaceae</taxon>
        <taxon>Acinetobacter</taxon>
    </lineage>
</organism>